<dbReference type="Pfam" id="PF00069">
    <property type="entry name" value="Pkinase"/>
    <property type="match status" value="1"/>
</dbReference>
<dbReference type="SUPFAM" id="SSF52058">
    <property type="entry name" value="L domain-like"/>
    <property type="match status" value="1"/>
</dbReference>
<dbReference type="GO" id="GO:0004674">
    <property type="term" value="F:protein serine/threonine kinase activity"/>
    <property type="evidence" value="ECO:0007669"/>
    <property type="project" value="UniProtKB-KW"/>
</dbReference>
<gene>
    <name evidence="22" type="ORF">SASPL_119506</name>
</gene>
<dbReference type="Pfam" id="PF08263">
    <property type="entry name" value="LRRNT_2"/>
    <property type="match status" value="1"/>
</dbReference>
<dbReference type="PROSITE" id="PS00107">
    <property type="entry name" value="PROTEIN_KINASE_ATP"/>
    <property type="match status" value="1"/>
</dbReference>
<keyword evidence="5" id="KW-0433">Leucine-rich repeat</keyword>
<evidence type="ECO:0000256" key="4">
    <source>
        <dbReference type="ARBA" id="ARBA00022527"/>
    </source>
</evidence>
<dbReference type="SMART" id="SM00369">
    <property type="entry name" value="LRR_TYP"/>
    <property type="match status" value="8"/>
</dbReference>
<dbReference type="PROSITE" id="PS00108">
    <property type="entry name" value="PROTEIN_KINASE_ST"/>
    <property type="match status" value="1"/>
</dbReference>
<name>A0A8X8XR74_SALSN</name>
<evidence type="ECO:0000256" key="16">
    <source>
        <dbReference type="ARBA" id="ARBA00047899"/>
    </source>
</evidence>
<evidence type="ECO:0000313" key="23">
    <source>
        <dbReference type="Proteomes" id="UP000298416"/>
    </source>
</evidence>
<dbReference type="InterPro" id="IPR011009">
    <property type="entry name" value="Kinase-like_dom_sf"/>
</dbReference>
<protein>
    <recommendedName>
        <fullName evidence="3">non-specific serine/threonine protein kinase</fullName>
        <ecNumber evidence="3">2.7.11.1</ecNumber>
    </recommendedName>
</protein>
<dbReference type="Pfam" id="PF00560">
    <property type="entry name" value="LRR_1"/>
    <property type="match status" value="2"/>
</dbReference>
<evidence type="ECO:0000256" key="14">
    <source>
        <dbReference type="ARBA" id="ARBA00023136"/>
    </source>
</evidence>
<evidence type="ECO:0000256" key="8">
    <source>
        <dbReference type="ARBA" id="ARBA00022729"/>
    </source>
</evidence>
<dbReference type="EC" id="2.7.11.1" evidence="3"/>
<dbReference type="PROSITE" id="PS50011">
    <property type="entry name" value="PROTEIN_KINASE_DOM"/>
    <property type="match status" value="1"/>
</dbReference>
<dbReference type="Pfam" id="PF23598">
    <property type="entry name" value="LRR_14"/>
    <property type="match status" value="1"/>
</dbReference>
<dbReference type="InterPro" id="IPR052592">
    <property type="entry name" value="LRR-RLK"/>
</dbReference>
<keyword evidence="15" id="KW-0325">Glycoprotein</keyword>
<evidence type="ECO:0000256" key="20">
    <source>
        <dbReference type="SAM" id="Phobius"/>
    </source>
</evidence>
<comment type="caution">
    <text evidence="22">The sequence shown here is derived from an EMBL/GenBank/DDBJ whole genome shotgun (WGS) entry which is preliminary data.</text>
</comment>
<dbReference type="InterPro" id="IPR003591">
    <property type="entry name" value="Leu-rich_rpt_typical-subtyp"/>
</dbReference>
<feature type="compositionally biased region" description="Polar residues" evidence="19">
    <location>
        <begin position="29"/>
        <end position="39"/>
    </location>
</feature>
<comment type="subcellular location">
    <subcellularLocation>
        <location evidence="1">Membrane</location>
        <topology evidence="1">Single-pass membrane protein</topology>
    </subcellularLocation>
</comment>
<evidence type="ECO:0000313" key="22">
    <source>
        <dbReference type="EMBL" id="KAG6417352.1"/>
    </source>
</evidence>
<dbReference type="SMART" id="SM00220">
    <property type="entry name" value="S_TKc"/>
    <property type="match status" value="1"/>
</dbReference>
<dbReference type="GO" id="GO:0016020">
    <property type="term" value="C:membrane"/>
    <property type="evidence" value="ECO:0007669"/>
    <property type="project" value="UniProtKB-SubCell"/>
</dbReference>
<evidence type="ECO:0000256" key="9">
    <source>
        <dbReference type="ARBA" id="ARBA00022737"/>
    </source>
</evidence>
<dbReference type="SUPFAM" id="SSF52047">
    <property type="entry name" value="RNI-like"/>
    <property type="match status" value="1"/>
</dbReference>
<dbReference type="Gene3D" id="3.30.200.20">
    <property type="entry name" value="Phosphorylase Kinase, domain 1"/>
    <property type="match status" value="1"/>
</dbReference>
<dbReference type="InterPro" id="IPR013210">
    <property type="entry name" value="LRR_N_plant-typ"/>
</dbReference>
<keyword evidence="14 20" id="KW-0472">Membrane</keyword>
<feature type="binding site" evidence="18">
    <location>
        <position position="930"/>
    </location>
    <ligand>
        <name>ATP</name>
        <dbReference type="ChEBI" id="CHEBI:30616"/>
    </ligand>
</feature>
<evidence type="ECO:0000256" key="6">
    <source>
        <dbReference type="ARBA" id="ARBA00022679"/>
    </source>
</evidence>
<dbReference type="PANTHER" id="PTHR48054">
    <property type="entry name" value="RECEPTOR KINASE-LIKE PROTEIN XA21"/>
    <property type="match status" value="1"/>
</dbReference>
<comment type="catalytic activity">
    <reaction evidence="16">
        <text>L-threonyl-[protein] + ATP = O-phospho-L-threonyl-[protein] + ADP + H(+)</text>
        <dbReference type="Rhea" id="RHEA:46608"/>
        <dbReference type="Rhea" id="RHEA-COMP:11060"/>
        <dbReference type="Rhea" id="RHEA-COMP:11605"/>
        <dbReference type="ChEBI" id="CHEBI:15378"/>
        <dbReference type="ChEBI" id="CHEBI:30013"/>
        <dbReference type="ChEBI" id="CHEBI:30616"/>
        <dbReference type="ChEBI" id="CHEBI:61977"/>
        <dbReference type="ChEBI" id="CHEBI:456216"/>
        <dbReference type="EC" id="2.7.11.1"/>
    </reaction>
</comment>
<evidence type="ECO:0000256" key="15">
    <source>
        <dbReference type="ARBA" id="ARBA00023180"/>
    </source>
</evidence>
<feature type="region of interest" description="Disordered" evidence="19">
    <location>
        <begin position="1"/>
        <end position="42"/>
    </location>
</feature>
<evidence type="ECO:0000259" key="21">
    <source>
        <dbReference type="PROSITE" id="PS50011"/>
    </source>
</evidence>
<sequence>MKQVQTVEFEVEGQRESSSDAVRSPPDTVRNSQETSVGGSSEHEIGVRDLNIPSTYKLTDMFIVILGYVLFLVPLPSASQPQAALQLLRFQDSLPEASKSLLQWNPTTSASAHCSWPGVSCYSNEKDFRVEKLELRGLGLTGVLEDSYSLLCGVSDLVLVDLSSNNFNGTVPTVLGNCSQIIDVNLNNNHLSGPIPPDVFKPGKLLALGLGGNKLSGTIPPEIGQCKRLEYLALNATSLSGEVPSELFSVLNLKYLYLDLNTFNGTLPEFPSRCPLVELVLLNNSLHGSLPPSISNCRNLRFLDASINKLGGVMEQDIFMGLMQLDELSLARNNFEGQIPMSVWSLRNITSLMLFGNKFNGSIPEDIRRCDKLTRLDLSENVLTGPIPASVSYLRNLRIMNLYKNRLSGPIPQGIGNCTSLTDVVLRENNISGILPPELCGLRSLEFLMLSHNHIEGPIPDCIGSLISLQVFSVYNNSMTGRVPPGITKLTNLTTLNLAVNNLDGVIPSDLGKNLVPGLDILDLTGNQFTGELPLAACSGNRLRRFTLGDNKFVGSFPTEIIKCKSLIRLSLDNNSLQGSIPNELENSSSIEYFNIRGNMFEGPIPTVFGSWSNLSTVDLSDNKFSGSIPKEFGGLQNLVEMNISSNRLTGEIPPELSRCPKIDKLDLSKNELEGGVPSEILSSSSLSIIQFQDNKLTGMIPNASVSSQKLQVLQLGDNLLEGHFPCSLNKDLNSLNLSSNKFSGEMPRCIGNLKKLEILDISSNDFSGEIPSEAKNMESLRFLNISYNQLTGQIPAAWAKPLEQPGTSDGNPRLCLASINGSNCRSHKKAHRGGLLAGIITGSFFLTACLLAAIYVLVTRFWNHTPSTPEQSLLHDQSSYEDLPDDLKFVDILRGTEGWSDKYVIGRGKHGTVYRAQSMKSKKHWAIKKVDLTEAKSNTEMRILNLVRHRNILRMGGYSIRSGYGYIVTEYMPEGTLYHLLHKRLPRVALTWGQRCRIALGIAQGLSYLHHDCVPPIIHRDIKSDNVLLDSEFEPKIGDFGTAKLDSDVDEDETDSTIVGTLGYIAPENAYSSKLTDKCDVYSYGVILLELLYRKLPVDPSFDEGLDIVSWVRTTLHGYSHHVGFLDEEIMHWEREDQQEVMEMVDLALKCIEMVPDIRPSMRDVVSSLLKFQKKN</sequence>
<evidence type="ECO:0000256" key="17">
    <source>
        <dbReference type="ARBA" id="ARBA00048679"/>
    </source>
</evidence>
<dbReference type="InterPro" id="IPR055414">
    <property type="entry name" value="LRR_R13L4/SHOC2-like"/>
</dbReference>
<dbReference type="AlphaFoldDB" id="A0A8X8XR74"/>
<reference evidence="22" key="1">
    <citation type="submission" date="2018-01" db="EMBL/GenBank/DDBJ databases">
        <authorList>
            <person name="Mao J.F."/>
        </authorList>
    </citation>
    <scope>NUCLEOTIDE SEQUENCE</scope>
    <source>
        <strain evidence="22">Huo1</strain>
        <tissue evidence="22">Leaf</tissue>
    </source>
</reference>
<dbReference type="InterPro" id="IPR032675">
    <property type="entry name" value="LRR_dom_sf"/>
</dbReference>
<dbReference type="GO" id="GO:0005524">
    <property type="term" value="F:ATP binding"/>
    <property type="evidence" value="ECO:0007669"/>
    <property type="project" value="UniProtKB-UniRule"/>
</dbReference>
<dbReference type="EMBL" id="PNBA02000007">
    <property type="protein sequence ID" value="KAG6417352.1"/>
    <property type="molecule type" value="Genomic_DNA"/>
</dbReference>
<evidence type="ECO:0000256" key="5">
    <source>
        <dbReference type="ARBA" id="ARBA00022614"/>
    </source>
</evidence>
<comment type="similarity">
    <text evidence="2">Belongs to the protein kinase superfamily. Ser/Thr protein kinase family.</text>
</comment>
<evidence type="ECO:0000256" key="18">
    <source>
        <dbReference type="PROSITE-ProRule" id="PRU10141"/>
    </source>
</evidence>
<keyword evidence="11" id="KW-0418">Kinase</keyword>
<dbReference type="InterPro" id="IPR017441">
    <property type="entry name" value="Protein_kinase_ATP_BS"/>
</dbReference>
<feature type="domain" description="Protein kinase" evidence="21">
    <location>
        <begin position="900"/>
        <end position="1173"/>
    </location>
</feature>
<evidence type="ECO:0000256" key="11">
    <source>
        <dbReference type="ARBA" id="ARBA00022777"/>
    </source>
</evidence>
<keyword evidence="9" id="KW-0677">Repeat</keyword>
<dbReference type="InterPro" id="IPR001611">
    <property type="entry name" value="Leu-rich_rpt"/>
</dbReference>
<evidence type="ECO:0000256" key="2">
    <source>
        <dbReference type="ARBA" id="ARBA00008684"/>
    </source>
</evidence>
<dbReference type="GO" id="GO:0006952">
    <property type="term" value="P:defense response"/>
    <property type="evidence" value="ECO:0007669"/>
    <property type="project" value="UniProtKB-ARBA"/>
</dbReference>
<evidence type="ECO:0000256" key="10">
    <source>
        <dbReference type="ARBA" id="ARBA00022741"/>
    </source>
</evidence>
<feature type="transmembrane region" description="Helical" evidence="20">
    <location>
        <begin position="61"/>
        <end position="79"/>
    </location>
</feature>
<dbReference type="Gene3D" id="3.80.10.10">
    <property type="entry name" value="Ribonuclease Inhibitor"/>
    <property type="match status" value="4"/>
</dbReference>
<evidence type="ECO:0000256" key="19">
    <source>
        <dbReference type="SAM" id="MobiDB-lite"/>
    </source>
</evidence>
<dbReference type="FunFam" id="3.80.10.10:FF:000385">
    <property type="entry name" value="Leucine-rich repeat family protein"/>
    <property type="match status" value="1"/>
</dbReference>
<keyword evidence="12 18" id="KW-0067">ATP-binding</keyword>
<dbReference type="Pfam" id="PF13855">
    <property type="entry name" value="LRR_8"/>
    <property type="match status" value="1"/>
</dbReference>
<keyword evidence="8" id="KW-0732">Signal</keyword>
<dbReference type="GO" id="GO:0051707">
    <property type="term" value="P:response to other organism"/>
    <property type="evidence" value="ECO:0007669"/>
    <property type="project" value="UniProtKB-ARBA"/>
</dbReference>
<dbReference type="Gene3D" id="1.10.510.10">
    <property type="entry name" value="Transferase(Phosphotransferase) domain 1"/>
    <property type="match status" value="1"/>
</dbReference>
<accession>A0A8X8XR74</accession>
<keyword evidence="13 20" id="KW-1133">Transmembrane helix</keyword>
<evidence type="ECO:0000256" key="13">
    <source>
        <dbReference type="ARBA" id="ARBA00022989"/>
    </source>
</evidence>
<keyword evidence="7 20" id="KW-0812">Transmembrane</keyword>
<keyword evidence="10 18" id="KW-0547">Nucleotide-binding</keyword>
<proteinExistence type="inferred from homology"/>
<evidence type="ECO:0000256" key="7">
    <source>
        <dbReference type="ARBA" id="ARBA00022692"/>
    </source>
</evidence>
<feature type="transmembrane region" description="Helical" evidence="20">
    <location>
        <begin position="836"/>
        <end position="859"/>
    </location>
</feature>
<keyword evidence="6" id="KW-0808">Transferase</keyword>
<reference evidence="22" key="2">
    <citation type="submission" date="2020-08" db="EMBL/GenBank/DDBJ databases">
        <title>Plant Genome Project.</title>
        <authorList>
            <person name="Zhang R.-G."/>
        </authorList>
    </citation>
    <scope>NUCLEOTIDE SEQUENCE</scope>
    <source>
        <strain evidence="22">Huo1</strain>
        <tissue evidence="22">Leaf</tissue>
    </source>
</reference>
<comment type="catalytic activity">
    <reaction evidence="17">
        <text>L-seryl-[protein] + ATP = O-phospho-L-seryl-[protein] + ADP + H(+)</text>
        <dbReference type="Rhea" id="RHEA:17989"/>
        <dbReference type="Rhea" id="RHEA-COMP:9863"/>
        <dbReference type="Rhea" id="RHEA-COMP:11604"/>
        <dbReference type="ChEBI" id="CHEBI:15378"/>
        <dbReference type="ChEBI" id="CHEBI:29999"/>
        <dbReference type="ChEBI" id="CHEBI:30616"/>
        <dbReference type="ChEBI" id="CHEBI:83421"/>
        <dbReference type="ChEBI" id="CHEBI:456216"/>
        <dbReference type="EC" id="2.7.11.1"/>
    </reaction>
</comment>
<dbReference type="InterPro" id="IPR008271">
    <property type="entry name" value="Ser/Thr_kinase_AS"/>
</dbReference>
<keyword evidence="23" id="KW-1185">Reference proteome</keyword>
<evidence type="ECO:0000256" key="3">
    <source>
        <dbReference type="ARBA" id="ARBA00012513"/>
    </source>
</evidence>
<dbReference type="SUPFAM" id="SSF56112">
    <property type="entry name" value="Protein kinase-like (PK-like)"/>
    <property type="match status" value="1"/>
</dbReference>
<dbReference type="InterPro" id="IPR000719">
    <property type="entry name" value="Prot_kinase_dom"/>
</dbReference>
<dbReference type="FunFam" id="1.10.510.10:FF:000569">
    <property type="entry name" value="Serine/threonine-protein kinase-like protein CCR4"/>
    <property type="match status" value="1"/>
</dbReference>
<dbReference type="CDD" id="cd14066">
    <property type="entry name" value="STKc_IRAK"/>
    <property type="match status" value="1"/>
</dbReference>
<keyword evidence="4" id="KW-0723">Serine/threonine-protein kinase</keyword>
<evidence type="ECO:0000256" key="1">
    <source>
        <dbReference type="ARBA" id="ARBA00004167"/>
    </source>
</evidence>
<evidence type="ECO:0000256" key="12">
    <source>
        <dbReference type="ARBA" id="ARBA00022840"/>
    </source>
</evidence>
<dbReference type="FunFam" id="3.80.10.10:FF:000383">
    <property type="entry name" value="Leucine-rich repeat receptor protein kinase EMS1"/>
    <property type="match status" value="1"/>
</dbReference>
<dbReference type="PANTHER" id="PTHR48054:SF20">
    <property type="entry name" value="LEUCINE-RICH REPEAT RECEPTOR-LIKE PROTEIN KINASE PEPR1"/>
    <property type="match status" value="1"/>
</dbReference>
<organism evidence="22">
    <name type="scientific">Salvia splendens</name>
    <name type="common">Scarlet sage</name>
    <dbReference type="NCBI Taxonomy" id="180675"/>
    <lineage>
        <taxon>Eukaryota</taxon>
        <taxon>Viridiplantae</taxon>
        <taxon>Streptophyta</taxon>
        <taxon>Embryophyta</taxon>
        <taxon>Tracheophyta</taxon>
        <taxon>Spermatophyta</taxon>
        <taxon>Magnoliopsida</taxon>
        <taxon>eudicotyledons</taxon>
        <taxon>Gunneridae</taxon>
        <taxon>Pentapetalae</taxon>
        <taxon>asterids</taxon>
        <taxon>lamiids</taxon>
        <taxon>Lamiales</taxon>
        <taxon>Lamiaceae</taxon>
        <taxon>Nepetoideae</taxon>
        <taxon>Mentheae</taxon>
        <taxon>Salviinae</taxon>
        <taxon>Salvia</taxon>
        <taxon>Salvia subgen. Calosphace</taxon>
        <taxon>core Calosphace</taxon>
    </lineage>
</organism>
<dbReference type="Proteomes" id="UP000298416">
    <property type="component" value="Unassembled WGS sequence"/>
</dbReference>
<dbReference type="FunFam" id="3.80.10.10:FF:000095">
    <property type="entry name" value="LRR receptor-like serine/threonine-protein kinase GSO1"/>
    <property type="match status" value="1"/>
</dbReference>